<sequence length="280" mass="32894">MGDFHEGSLPFPFTGNFCIIEEVYFNCLGDFMESLQLQISNFEGPFDLLLHLLKINKMKIQEIRISEITSQYLAYLQGMKELDLEIASEFLLIASTLLEIKSREMLPKYVEEVDEEELKEKLVLRIEEYEAFKLLAESLGERYDEDLLIFTKRAETIVGDEVSLEDLLRGVTIDHLYITYKSLMNRQKEKVNRSALRTKIMEREEYKIEDKMEELERLLYENRRVNFSTLLFQTKSKSECIVFFLAILELSRNHRIRVSQSEVFSEIIIEKGAEHGSESL</sequence>
<dbReference type="GO" id="GO:0007059">
    <property type="term" value="P:chromosome segregation"/>
    <property type="evidence" value="ECO:0007669"/>
    <property type="project" value="UniProtKB-UniRule"/>
</dbReference>
<name>A0A1I4Y666_9CLOT</name>
<evidence type="ECO:0000256" key="2">
    <source>
        <dbReference type="ARBA" id="ARBA00044777"/>
    </source>
</evidence>
<dbReference type="InterPro" id="IPR023093">
    <property type="entry name" value="ScpA-like_C"/>
</dbReference>
<dbReference type="Pfam" id="PF02616">
    <property type="entry name" value="SMC_ScpA"/>
    <property type="match status" value="1"/>
</dbReference>
<evidence type="ECO:0000313" key="4">
    <source>
        <dbReference type="EMBL" id="SFN33010.1"/>
    </source>
</evidence>
<dbReference type="HAMAP" id="MF_01805">
    <property type="entry name" value="ScpA"/>
    <property type="match status" value="1"/>
</dbReference>
<dbReference type="GO" id="GO:0051301">
    <property type="term" value="P:cell division"/>
    <property type="evidence" value="ECO:0007669"/>
    <property type="project" value="UniProtKB-KW"/>
</dbReference>
<keyword evidence="3" id="KW-0132">Cell division</keyword>
<dbReference type="PANTHER" id="PTHR33969:SF2">
    <property type="entry name" value="SEGREGATION AND CONDENSATION PROTEIN A"/>
    <property type="match status" value="1"/>
</dbReference>
<dbReference type="STRING" id="398199.SAMN05421804_10423"/>
<dbReference type="Proteomes" id="UP000181899">
    <property type="component" value="Unassembled WGS sequence"/>
</dbReference>
<dbReference type="Gene3D" id="6.10.250.2410">
    <property type="match status" value="1"/>
</dbReference>
<reference evidence="4 5" key="1">
    <citation type="submission" date="2016-10" db="EMBL/GenBank/DDBJ databases">
        <authorList>
            <person name="de Groot N.N."/>
        </authorList>
    </citation>
    <scope>NUCLEOTIDE SEQUENCE [LARGE SCALE GENOMIC DNA]</scope>
    <source>
        <strain evidence="4 5">ML2</strain>
    </source>
</reference>
<dbReference type="EMBL" id="FOVK01000001">
    <property type="protein sequence ID" value="SFN33010.1"/>
    <property type="molecule type" value="Genomic_DNA"/>
</dbReference>
<keyword evidence="1 3" id="KW-0159">Chromosome partition</keyword>
<evidence type="ECO:0000256" key="3">
    <source>
        <dbReference type="HAMAP-Rule" id="MF_01805"/>
    </source>
</evidence>
<evidence type="ECO:0000313" key="5">
    <source>
        <dbReference type="Proteomes" id="UP000181899"/>
    </source>
</evidence>
<proteinExistence type="inferred from homology"/>
<evidence type="ECO:0000256" key="1">
    <source>
        <dbReference type="ARBA" id="ARBA00022829"/>
    </source>
</evidence>
<dbReference type="Gene3D" id="1.10.10.580">
    <property type="entry name" value="Structural maintenance of chromosome 1. Chain E"/>
    <property type="match status" value="1"/>
</dbReference>
<dbReference type="PANTHER" id="PTHR33969">
    <property type="entry name" value="SEGREGATION AND CONDENSATION PROTEIN A"/>
    <property type="match status" value="1"/>
</dbReference>
<protein>
    <recommendedName>
        <fullName evidence="2 3">Segregation and condensation protein A</fullName>
    </recommendedName>
</protein>
<keyword evidence="5" id="KW-1185">Reference proteome</keyword>
<organism evidence="4 5">
    <name type="scientific">Proteiniclasticum ruminis</name>
    <dbReference type="NCBI Taxonomy" id="398199"/>
    <lineage>
        <taxon>Bacteria</taxon>
        <taxon>Bacillati</taxon>
        <taxon>Bacillota</taxon>
        <taxon>Clostridia</taxon>
        <taxon>Eubacteriales</taxon>
        <taxon>Clostridiaceae</taxon>
        <taxon>Proteiniclasticum</taxon>
    </lineage>
</organism>
<dbReference type="InterPro" id="IPR003768">
    <property type="entry name" value="ScpA"/>
</dbReference>
<keyword evidence="3" id="KW-0963">Cytoplasm</keyword>
<keyword evidence="3" id="KW-0131">Cell cycle</keyword>
<dbReference type="AlphaFoldDB" id="A0A1I4Y666"/>
<dbReference type="GO" id="GO:0006260">
    <property type="term" value="P:DNA replication"/>
    <property type="evidence" value="ECO:0007669"/>
    <property type="project" value="UniProtKB-UniRule"/>
</dbReference>
<comment type="subcellular location">
    <subcellularLocation>
        <location evidence="3">Cytoplasm</location>
    </subcellularLocation>
    <text evidence="3">Associated with two foci at the outer edges of the nucleoid region in young cells, and at four foci within both cell halves in older cells.</text>
</comment>
<comment type="subunit">
    <text evidence="3">Component of a cohesin-like complex composed of ScpA, ScpB and the Smc homodimer, in which ScpA and ScpB bind to the head domain of Smc. The presence of the three proteins is required for the association of the complex with DNA.</text>
</comment>
<comment type="function">
    <text evidence="3">Participates in chromosomal partition during cell division. May act via the formation of a condensin-like complex containing Smc and ScpB that pull DNA away from mid-cell into both cell halves.</text>
</comment>
<dbReference type="GO" id="GO:0005737">
    <property type="term" value="C:cytoplasm"/>
    <property type="evidence" value="ECO:0007669"/>
    <property type="project" value="UniProtKB-SubCell"/>
</dbReference>
<dbReference type="eggNOG" id="COG1354">
    <property type="taxonomic scope" value="Bacteria"/>
</dbReference>
<comment type="similarity">
    <text evidence="3">Belongs to the ScpA family.</text>
</comment>
<accession>A0A1I4Y666</accession>
<gene>
    <name evidence="3" type="primary">scpA</name>
    <name evidence="4" type="ORF">SAMN04488695_101395</name>
</gene>